<proteinExistence type="predicted"/>
<dbReference type="AlphaFoldDB" id="A0A8J6K0M7"/>
<dbReference type="EMBL" id="WNTK01000012">
    <property type="protein sequence ID" value="KAG9475147.1"/>
    <property type="molecule type" value="Genomic_DNA"/>
</dbReference>
<keyword evidence="2" id="KW-1185">Reference proteome</keyword>
<evidence type="ECO:0000313" key="1">
    <source>
        <dbReference type="EMBL" id="KAG9475147.1"/>
    </source>
</evidence>
<sequence length="92" mass="10374">MLSAGLRDNEDWNECLSIRRQTKLPILKRAPANLVGWYQLGRVMPLSFNRYALMKSDLNRLAGGRYSKSPTCSGQLICVGAEGRDRLHPQRG</sequence>
<accession>A0A8J6K0M7</accession>
<protein>
    <submittedName>
        <fullName evidence="1">Uncharacterized protein</fullName>
    </submittedName>
</protein>
<reference evidence="1" key="1">
    <citation type="thesis" date="2020" institute="ProQuest LLC" country="789 East Eisenhower Parkway, Ann Arbor, MI, USA">
        <title>Comparative Genomics and Chromosome Evolution.</title>
        <authorList>
            <person name="Mudd A.B."/>
        </authorList>
    </citation>
    <scope>NUCLEOTIDE SEQUENCE</scope>
    <source>
        <strain evidence="1">HN-11 Male</strain>
        <tissue evidence="1">Kidney and liver</tissue>
    </source>
</reference>
<dbReference type="Proteomes" id="UP000770717">
    <property type="component" value="Unassembled WGS sequence"/>
</dbReference>
<name>A0A8J6K0M7_ELECQ</name>
<gene>
    <name evidence="1" type="ORF">GDO78_003552</name>
</gene>
<comment type="caution">
    <text evidence="1">The sequence shown here is derived from an EMBL/GenBank/DDBJ whole genome shotgun (WGS) entry which is preliminary data.</text>
</comment>
<organism evidence="1 2">
    <name type="scientific">Eleutherodactylus coqui</name>
    <name type="common">Puerto Rican coqui</name>
    <dbReference type="NCBI Taxonomy" id="57060"/>
    <lineage>
        <taxon>Eukaryota</taxon>
        <taxon>Metazoa</taxon>
        <taxon>Chordata</taxon>
        <taxon>Craniata</taxon>
        <taxon>Vertebrata</taxon>
        <taxon>Euteleostomi</taxon>
        <taxon>Amphibia</taxon>
        <taxon>Batrachia</taxon>
        <taxon>Anura</taxon>
        <taxon>Neobatrachia</taxon>
        <taxon>Hyloidea</taxon>
        <taxon>Eleutherodactylidae</taxon>
        <taxon>Eleutherodactylinae</taxon>
        <taxon>Eleutherodactylus</taxon>
        <taxon>Eleutherodactylus</taxon>
    </lineage>
</organism>
<evidence type="ECO:0000313" key="2">
    <source>
        <dbReference type="Proteomes" id="UP000770717"/>
    </source>
</evidence>